<organism evidence="1">
    <name type="scientific">Proteus terrae subsp. cibarius</name>
    <dbReference type="NCBI Taxonomy" id="626774"/>
    <lineage>
        <taxon>Bacteria</taxon>
        <taxon>Pseudomonadati</taxon>
        <taxon>Pseudomonadota</taxon>
        <taxon>Gammaproteobacteria</taxon>
        <taxon>Enterobacterales</taxon>
        <taxon>Morganellaceae</taxon>
        <taxon>Proteus</taxon>
    </lineage>
</organism>
<dbReference type="AlphaFoldDB" id="A0A7D7AH00"/>
<protein>
    <submittedName>
        <fullName evidence="1">Uncharacterized protein</fullName>
    </submittedName>
</protein>
<reference evidence="1" key="1">
    <citation type="submission" date="2020-06" db="EMBL/GenBank/DDBJ databases">
        <title>Emergence of carbapenem and tigecycline resistant Proteus cibarius of animal origin.</title>
        <authorList>
            <person name="li y."/>
        </authorList>
    </citation>
    <scope>NUCLEOTIDE SEQUENCE</scope>
    <source>
        <strain evidence="1">HNCF44W</strain>
    </source>
</reference>
<proteinExistence type="predicted"/>
<evidence type="ECO:0000313" key="1">
    <source>
        <dbReference type="EMBL" id="QLY89365.1"/>
    </source>
</evidence>
<dbReference type="GeneID" id="79719198"/>
<name>A0A7D7AH00_9GAMM</name>
<dbReference type="EMBL" id="MT701524">
    <property type="protein sequence ID" value="QLY89365.1"/>
    <property type="molecule type" value="Genomic_DNA"/>
</dbReference>
<dbReference type="RefSeq" id="WP_256326490.1">
    <property type="nucleotide sequence ID" value="NZ_CP053043.1"/>
</dbReference>
<gene>
    <name evidence="1" type="ORF">HCLIIDEE_00002</name>
</gene>
<sequence length="44" mass="5079">MRSETHITETEAKKIVNNQIPSDKWVLRSIDERDYGTDFIVGGQ</sequence>
<accession>A0A7D7AH00</accession>